<evidence type="ECO:0000313" key="2">
    <source>
        <dbReference type="EMBL" id="KRZ30238.1"/>
    </source>
</evidence>
<protein>
    <submittedName>
        <fullName evidence="2">Uncharacterized protein</fullName>
    </submittedName>
</protein>
<evidence type="ECO:0000256" key="1">
    <source>
        <dbReference type="SAM" id="Phobius"/>
    </source>
</evidence>
<accession>A0A0V1J5K8</accession>
<keyword evidence="1" id="KW-0812">Transmembrane</keyword>
<feature type="non-terminal residue" evidence="2">
    <location>
        <position position="1"/>
    </location>
</feature>
<comment type="caution">
    <text evidence="2">The sequence shown here is derived from an EMBL/GenBank/DDBJ whole genome shotgun (WGS) entry which is preliminary data.</text>
</comment>
<proteinExistence type="predicted"/>
<dbReference type="EMBL" id="JYDV01000131">
    <property type="protein sequence ID" value="KRZ30238.1"/>
    <property type="molecule type" value="Genomic_DNA"/>
</dbReference>
<keyword evidence="1" id="KW-0472">Membrane</keyword>
<reference evidence="2 3" key="1">
    <citation type="submission" date="2015-01" db="EMBL/GenBank/DDBJ databases">
        <title>Evolution of Trichinella species and genotypes.</title>
        <authorList>
            <person name="Korhonen P.K."/>
            <person name="Edoardo P."/>
            <person name="Giuseppe L.R."/>
            <person name="Gasser R.B."/>
        </authorList>
    </citation>
    <scope>NUCLEOTIDE SEQUENCE [LARGE SCALE GENOMIC DNA]</scope>
    <source>
        <strain evidence="2">ISS176</strain>
    </source>
</reference>
<sequence>TAPSRQRYVTRRCSAKTKFIYIHFINVCIYASEIDRSSPADVLSNCLPEARSLSFSLSLSLLFFISYRLKLFCVIRKFVHLWPCRLSFIVSVAMAILLVIVSLYAVVNSSFCTERPKFEKLRKIDILTWSELHEWTGRSSGNMDKICDVVTSKPRNRNRLMNFSLQEQQQQQQQQQIPFSVREENKDTKSVLFHQAKSCCLEMTTMEKVKCFRLLREDLLDDYCSVNVQFPCCKLYSVQRYACFSQPEIRQQLLIDQEMDFASQSDYDEVRISVQKTKARKHDFQLYSRPVVDFAGGDKFNKTEYFSYAKRKQSSTDSVKLHGVIKSDKSNLNHGKETSTWQEEFSPKHAGHLSDRIINEELCYTSGEPAGVCMAKSCCKAGAAVADLYFKKGKYSNIRCHKTYLTYYLDHIFHINNRYLCKFFYSNCCERQYYKNLNLSTENPSEKKFENTPNNISLIIIDKM</sequence>
<dbReference type="AlphaFoldDB" id="A0A0V1J5K8"/>
<evidence type="ECO:0000313" key="3">
    <source>
        <dbReference type="Proteomes" id="UP000054826"/>
    </source>
</evidence>
<feature type="transmembrane region" description="Helical" evidence="1">
    <location>
        <begin position="86"/>
        <end position="107"/>
    </location>
</feature>
<gene>
    <name evidence="2" type="ORF">T4C_5730</name>
</gene>
<keyword evidence="1" id="KW-1133">Transmembrane helix</keyword>
<name>A0A0V1J5K8_TRIPS</name>
<dbReference type="Proteomes" id="UP000054826">
    <property type="component" value="Unassembled WGS sequence"/>
</dbReference>
<organism evidence="2 3">
    <name type="scientific">Trichinella pseudospiralis</name>
    <name type="common">Parasitic roundworm</name>
    <dbReference type="NCBI Taxonomy" id="6337"/>
    <lineage>
        <taxon>Eukaryota</taxon>
        <taxon>Metazoa</taxon>
        <taxon>Ecdysozoa</taxon>
        <taxon>Nematoda</taxon>
        <taxon>Enoplea</taxon>
        <taxon>Dorylaimia</taxon>
        <taxon>Trichinellida</taxon>
        <taxon>Trichinellidae</taxon>
        <taxon>Trichinella</taxon>
    </lineage>
</organism>